<protein>
    <recommendedName>
        <fullName evidence="4">N-acetyltransferase domain-containing protein</fullName>
    </recommendedName>
</protein>
<dbReference type="EMBL" id="BOOG01000036">
    <property type="protein sequence ID" value="GIH71492.1"/>
    <property type="molecule type" value="Genomic_DNA"/>
</dbReference>
<keyword evidence="6" id="KW-1185">Reference proteome</keyword>
<dbReference type="GO" id="GO:0005737">
    <property type="term" value="C:cytoplasm"/>
    <property type="evidence" value="ECO:0007669"/>
    <property type="project" value="TreeGrafter"/>
</dbReference>
<organism evidence="5 6">
    <name type="scientific">Sphaerimonospora thailandensis</name>
    <dbReference type="NCBI Taxonomy" id="795644"/>
    <lineage>
        <taxon>Bacteria</taxon>
        <taxon>Bacillati</taxon>
        <taxon>Actinomycetota</taxon>
        <taxon>Actinomycetes</taxon>
        <taxon>Streptosporangiales</taxon>
        <taxon>Streptosporangiaceae</taxon>
        <taxon>Sphaerimonospora</taxon>
    </lineage>
</organism>
<keyword evidence="2" id="KW-0012">Acyltransferase</keyword>
<feature type="domain" description="N-acetyltransferase" evidence="4">
    <location>
        <begin position="95"/>
        <end position="258"/>
    </location>
</feature>
<comment type="similarity">
    <text evidence="3">Belongs to the acetyltransferase family. RimJ subfamily.</text>
</comment>
<dbReference type="Pfam" id="PF13302">
    <property type="entry name" value="Acetyltransf_3"/>
    <property type="match status" value="1"/>
</dbReference>
<evidence type="ECO:0000256" key="1">
    <source>
        <dbReference type="ARBA" id="ARBA00022679"/>
    </source>
</evidence>
<comment type="caution">
    <text evidence="5">The sequence shown here is derived from an EMBL/GenBank/DDBJ whole genome shotgun (WGS) entry which is preliminary data.</text>
</comment>
<dbReference type="InterPro" id="IPR016181">
    <property type="entry name" value="Acyl_CoA_acyltransferase"/>
</dbReference>
<evidence type="ECO:0000313" key="6">
    <source>
        <dbReference type="Proteomes" id="UP000610966"/>
    </source>
</evidence>
<reference evidence="5" key="1">
    <citation type="submission" date="2021-01" db="EMBL/GenBank/DDBJ databases">
        <title>Whole genome shotgun sequence of Sphaerimonospora thailandensis NBRC 107569.</title>
        <authorList>
            <person name="Komaki H."/>
            <person name="Tamura T."/>
        </authorList>
    </citation>
    <scope>NUCLEOTIDE SEQUENCE</scope>
    <source>
        <strain evidence="5">NBRC 107569</strain>
    </source>
</reference>
<dbReference type="GO" id="GO:0008999">
    <property type="term" value="F:protein-N-terminal-alanine acetyltransferase activity"/>
    <property type="evidence" value="ECO:0007669"/>
    <property type="project" value="TreeGrafter"/>
</dbReference>
<evidence type="ECO:0000256" key="2">
    <source>
        <dbReference type="ARBA" id="ARBA00023315"/>
    </source>
</evidence>
<dbReference type="PROSITE" id="PS51186">
    <property type="entry name" value="GNAT"/>
    <property type="match status" value="1"/>
</dbReference>
<proteinExistence type="inferred from homology"/>
<keyword evidence="1" id="KW-0808">Transferase</keyword>
<evidence type="ECO:0000313" key="5">
    <source>
        <dbReference type="EMBL" id="GIH71492.1"/>
    </source>
</evidence>
<evidence type="ECO:0000259" key="4">
    <source>
        <dbReference type="PROSITE" id="PS51186"/>
    </source>
</evidence>
<dbReference type="Proteomes" id="UP000610966">
    <property type="component" value="Unassembled WGS sequence"/>
</dbReference>
<name>A0A8J3W0D7_9ACTN</name>
<evidence type="ECO:0000256" key="3">
    <source>
        <dbReference type="ARBA" id="ARBA00038502"/>
    </source>
</evidence>
<dbReference type="SUPFAM" id="SSF55729">
    <property type="entry name" value="Acyl-CoA N-acyltransferases (Nat)"/>
    <property type="match status" value="1"/>
</dbReference>
<dbReference type="AlphaFoldDB" id="A0A8J3W0D7"/>
<sequence length="274" mass="29971">MQAGSQGFESPSSTSQNAAVLIKESGARIVGISLRFVLLPGKLELTQLCGGALCLAAVARSRSRDSVSSMIENSRIKETVQTAGPAKDLGRSPRVTLRRITSLDQDEFLERVHASVDLYQPRMSLPATPEAFQTFLGRFDEGQSAEGLLVCLRDTDAIAGNVNINSIIRGRFQGGSLGYAAFAPYAGHGYMSEGLGLVLRHAFEELRLHRLEAQIRPDNQASIKLVQRHGFRYEGYSPDLLFIDGAWRGHERWAITNDMIGIVPSAPHPTLPNR</sequence>
<gene>
    <name evidence="5" type="ORF">Mth01_37450</name>
</gene>
<dbReference type="PANTHER" id="PTHR43792:SF8">
    <property type="entry name" value="[RIBOSOMAL PROTEIN US5]-ALANINE N-ACETYLTRANSFERASE"/>
    <property type="match status" value="1"/>
</dbReference>
<dbReference type="PANTHER" id="PTHR43792">
    <property type="entry name" value="GNAT FAMILY, PUTATIVE (AFU_ORTHOLOGUE AFUA_3G00765)-RELATED-RELATED"/>
    <property type="match status" value="1"/>
</dbReference>
<dbReference type="Gene3D" id="3.40.630.30">
    <property type="match status" value="1"/>
</dbReference>
<accession>A0A8J3W0D7</accession>
<dbReference type="InterPro" id="IPR000182">
    <property type="entry name" value="GNAT_dom"/>
</dbReference>
<dbReference type="InterPro" id="IPR051531">
    <property type="entry name" value="N-acetyltransferase"/>
</dbReference>